<feature type="transmembrane region" description="Helical" evidence="6">
    <location>
        <begin position="6"/>
        <end position="29"/>
    </location>
</feature>
<sequence>MWNELTGAVGLGLIWALMTFGVFISYRILDIADLSVEGSITMGASIAAVSISAGVNPLLALLLSFIGGMAAGLITGVLHTVLKIPALLSGILTMIALWSINLHIMGKANVSLLKQATVFTPFTETLGWSKNIAVIAVAAAFVAVVFLLLYWFFGTETGCAVRATGDNPNMARAQGVDTDKMKRLGLILSNGLVALAGGLIAQSQSFSDIQMGTGAIVIGLASLIIGEVLFGRNTFLRSLISVFCGAVVYRVIIAGVLRLGMPANDLKLFTAITVAFALSLPTIQKWVRGRAARGRKAC</sequence>
<dbReference type="GO" id="GO:0005886">
    <property type="term" value="C:plasma membrane"/>
    <property type="evidence" value="ECO:0007669"/>
    <property type="project" value="UniProtKB-SubCell"/>
</dbReference>
<evidence type="ECO:0000256" key="6">
    <source>
        <dbReference type="SAM" id="Phobius"/>
    </source>
</evidence>
<dbReference type="GO" id="GO:0022857">
    <property type="term" value="F:transmembrane transporter activity"/>
    <property type="evidence" value="ECO:0007669"/>
    <property type="project" value="InterPro"/>
</dbReference>
<dbReference type="Pfam" id="PF02653">
    <property type="entry name" value="BPD_transp_2"/>
    <property type="match status" value="1"/>
</dbReference>
<dbReference type="PANTHER" id="PTHR32196">
    <property type="entry name" value="ABC TRANSPORTER PERMEASE PROTEIN YPHD-RELATED-RELATED"/>
    <property type="match status" value="1"/>
</dbReference>
<dbReference type="AlphaFoldDB" id="A0A644WPD8"/>
<organism evidence="7">
    <name type="scientific">bioreactor metagenome</name>
    <dbReference type="NCBI Taxonomy" id="1076179"/>
    <lineage>
        <taxon>unclassified sequences</taxon>
        <taxon>metagenomes</taxon>
        <taxon>ecological metagenomes</taxon>
    </lineage>
</organism>
<feature type="transmembrane region" description="Helical" evidence="6">
    <location>
        <begin position="266"/>
        <end position="287"/>
    </location>
</feature>
<feature type="transmembrane region" description="Helical" evidence="6">
    <location>
        <begin position="209"/>
        <end position="230"/>
    </location>
</feature>
<protein>
    <recommendedName>
        <fullName evidence="8">ABC transporter permease</fullName>
    </recommendedName>
</protein>
<feature type="transmembrane region" description="Helical" evidence="6">
    <location>
        <begin position="184"/>
        <end position="203"/>
    </location>
</feature>
<keyword evidence="4 6" id="KW-1133">Transmembrane helix</keyword>
<feature type="transmembrane region" description="Helical" evidence="6">
    <location>
        <begin position="132"/>
        <end position="153"/>
    </location>
</feature>
<comment type="subcellular location">
    <subcellularLocation>
        <location evidence="1">Cell membrane</location>
        <topology evidence="1">Multi-pass membrane protein</topology>
    </subcellularLocation>
</comment>
<keyword evidence="5 6" id="KW-0472">Membrane</keyword>
<evidence type="ECO:0000256" key="2">
    <source>
        <dbReference type="ARBA" id="ARBA00022475"/>
    </source>
</evidence>
<evidence type="ECO:0008006" key="8">
    <source>
        <dbReference type="Google" id="ProtNLM"/>
    </source>
</evidence>
<evidence type="ECO:0000256" key="4">
    <source>
        <dbReference type="ARBA" id="ARBA00022989"/>
    </source>
</evidence>
<evidence type="ECO:0000256" key="1">
    <source>
        <dbReference type="ARBA" id="ARBA00004651"/>
    </source>
</evidence>
<gene>
    <name evidence="7" type="ORF">SDC9_51807</name>
</gene>
<reference evidence="7" key="1">
    <citation type="submission" date="2019-08" db="EMBL/GenBank/DDBJ databases">
        <authorList>
            <person name="Kucharzyk K."/>
            <person name="Murdoch R.W."/>
            <person name="Higgins S."/>
            <person name="Loffler F."/>
        </authorList>
    </citation>
    <scope>NUCLEOTIDE SEQUENCE</scope>
</reference>
<feature type="transmembrane region" description="Helical" evidence="6">
    <location>
        <begin position="239"/>
        <end position="260"/>
    </location>
</feature>
<evidence type="ECO:0000256" key="3">
    <source>
        <dbReference type="ARBA" id="ARBA00022692"/>
    </source>
</evidence>
<dbReference type="CDD" id="cd06574">
    <property type="entry name" value="TM_PBP1_branched-chain-AA_like"/>
    <property type="match status" value="1"/>
</dbReference>
<accession>A0A644WPD8</accession>
<comment type="caution">
    <text evidence="7">The sequence shown here is derived from an EMBL/GenBank/DDBJ whole genome shotgun (WGS) entry which is preliminary data.</text>
</comment>
<dbReference type="InterPro" id="IPR001851">
    <property type="entry name" value="ABC_transp_permease"/>
</dbReference>
<keyword evidence="2" id="KW-1003">Cell membrane</keyword>
<proteinExistence type="predicted"/>
<keyword evidence="3 6" id="KW-0812">Transmembrane</keyword>
<feature type="transmembrane region" description="Helical" evidence="6">
    <location>
        <begin position="85"/>
        <end position="104"/>
    </location>
</feature>
<dbReference type="PANTHER" id="PTHR32196:SF69">
    <property type="entry name" value="BRANCHED-CHAIN AMINO ACID TRANSPORT SYSTEM, PERMEASE PROTEIN"/>
    <property type="match status" value="1"/>
</dbReference>
<name>A0A644WPD8_9ZZZZ</name>
<evidence type="ECO:0000313" key="7">
    <source>
        <dbReference type="EMBL" id="MPM05517.1"/>
    </source>
</evidence>
<dbReference type="EMBL" id="VSSQ01001139">
    <property type="protein sequence ID" value="MPM05517.1"/>
    <property type="molecule type" value="Genomic_DNA"/>
</dbReference>
<evidence type="ECO:0000256" key="5">
    <source>
        <dbReference type="ARBA" id="ARBA00023136"/>
    </source>
</evidence>